<dbReference type="EMBL" id="ML996567">
    <property type="protein sequence ID" value="KAF2761121.1"/>
    <property type="molecule type" value="Genomic_DNA"/>
</dbReference>
<sequence>MHLSTCLLAAATLNFAIALPSNLEHRNDKVGYLFTHFPPDDEAIHMLLSDGNNAQTGWKTLSYDGTSNTSAILRSDVGTKGVRDSHIVTSPDGCKHYLIATDLNAEALNYDYNYASRFGSLSIVVWESPDLINWSSARLTPPLVDASAGNVWAPEANWDSQLQAYIIVFAARYWSASDPDRTGAQPPNILQYVTTTDFRTFSAPTEYFAPGYPVIDATFLHVPEQGPDVWYRWVKSEVDYMVFQQRSEDGIRGTWTNVGGAPDSERIEFARQYSNNEGPLIFRDNVDPGLFHLWIDESTLDSYIPGQARTLDDMAAWEGLGLDGFPTRAKHGVVVALNREQYRGISTKYKVVA</sequence>
<dbReference type="AlphaFoldDB" id="A0A6A6WIS3"/>
<dbReference type="PANTHER" id="PTHR43301:SF3">
    <property type="entry name" value="ARABINAN ENDO-1,5-ALPHA-L-ARABINOSIDASE A-RELATED"/>
    <property type="match status" value="1"/>
</dbReference>
<dbReference type="Gene3D" id="2.115.10.20">
    <property type="entry name" value="Glycosyl hydrolase domain, family 43"/>
    <property type="match status" value="1"/>
</dbReference>
<dbReference type="InterPro" id="IPR050727">
    <property type="entry name" value="GH43_arabinanases"/>
</dbReference>
<proteinExistence type="predicted"/>
<dbReference type="RefSeq" id="XP_033603572.1">
    <property type="nucleotide sequence ID" value="XM_033749282.1"/>
</dbReference>
<evidence type="ECO:0000256" key="1">
    <source>
        <dbReference type="SAM" id="SignalP"/>
    </source>
</evidence>
<reference evidence="2" key="1">
    <citation type="journal article" date="2020" name="Stud. Mycol.">
        <title>101 Dothideomycetes genomes: a test case for predicting lifestyles and emergence of pathogens.</title>
        <authorList>
            <person name="Haridas S."/>
            <person name="Albert R."/>
            <person name="Binder M."/>
            <person name="Bloem J."/>
            <person name="Labutti K."/>
            <person name="Salamov A."/>
            <person name="Andreopoulos B."/>
            <person name="Baker S."/>
            <person name="Barry K."/>
            <person name="Bills G."/>
            <person name="Bluhm B."/>
            <person name="Cannon C."/>
            <person name="Castanera R."/>
            <person name="Culley D."/>
            <person name="Daum C."/>
            <person name="Ezra D."/>
            <person name="Gonzalez J."/>
            <person name="Henrissat B."/>
            <person name="Kuo A."/>
            <person name="Liang C."/>
            <person name="Lipzen A."/>
            <person name="Lutzoni F."/>
            <person name="Magnuson J."/>
            <person name="Mondo S."/>
            <person name="Nolan M."/>
            <person name="Ohm R."/>
            <person name="Pangilinan J."/>
            <person name="Park H.-J."/>
            <person name="Ramirez L."/>
            <person name="Alfaro M."/>
            <person name="Sun H."/>
            <person name="Tritt A."/>
            <person name="Yoshinaga Y."/>
            <person name="Zwiers L.-H."/>
            <person name="Turgeon B."/>
            <person name="Goodwin S."/>
            <person name="Spatafora J."/>
            <person name="Crous P."/>
            <person name="Grigoriev I."/>
        </authorList>
    </citation>
    <scope>NUCLEOTIDE SEQUENCE</scope>
    <source>
        <strain evidence="2">CBS 121739</strain>
    </source>
</reference>
<evidence type="ECO:0000313" key="2">
    <source>
        <dbReference type="EMBL" id="KAF2761121.1"/>
    </source>
</evidence>
<gene>
    <name evidence="2" type="ORF">EJ05DRAFT_535959</name>
</gene>
<keyword evidence="1" id="KW-0732">Signal</keyword>
<dbReference type="CDD" id="cd08983">
    <property type="entry name" value="GH43_Bt3655-like"/>
    <property type="match status" value="1"/>
</dbReference>
<feature type="signal peptide" evidence="1">
    <location>
        <begin position="1"/>
        <end position="18"/>
    </location>
</feature>
<organism evidence="2 3">
    <name type="scientific">Pseudovirgaria hyperparasitica</name>
    <dbReference type="NCBI Taxonomy" id="470096"/>
    <lineage>
        <taxon>Eukaryota</taxon>
        <taxon>Fungi</taxon>
        <taxon>Dikarya</taxon>
        <taxon>Ascomycota</taxon>
        <taxon>Pezizomycotina</taxon>
        <taxon>Dothideomycetes</taxon>
        <taxon>Dothideomycetes incertae sedis</taxon>
        <taxon>Acrospermales</taxon>
        <taxon>Acrospermaceae</taxon>
        <taxon>Pseudovirgaria</taxon>
    </lineage>
</organism>
<dbReference type="SUPFAM" id="SSF75005">
    <property type="entry name" value="Arabinanase/levansucrase/invertase"/>
    <property type="match status" value="1"/>
</dbReference>
<dbReference type="OrthoDB" id="19657at2759"/>
<evidence type="ECO:0000313" key="3">
    <source>
        <dbReference type="Proteomes" id="UP000799437"/>
    </source>
</evidence>
<feature type="chain" id="PRO_5025597375" description="Arabinosidase" evidence="1">
    <location>
        <begin position="19"/>
        <end position="353"/>
    </location>
</feature>
<dbReference type="GeneID" id="54490336"/>
<evidence type="ECO:0008006" key="4">
    <source>
        <dbReference type="Google" id="ProtNLM"/>
    </source>
</evidence>
<accession>A0A6A6WIS3</accession>
<keyword evidence="3" id="KW-1185">Reference proteome</keyword>
<name>A0A6A6WIS3_9PEZI</name>
<dbReference type="PANTHER" id="PTHR43301">
    <property type="entry name" value="ARABINAN ENDO-1,5-ALPHA-L-ARABINOSIDASE"/>
    <property type="match status" value="1"/>
</dbReference>
<dbReference type="InterPro" id="IPR023296">
    <property type="entry name" value="Glyco_hydro_beta-prop_sf"/>
</dbReference>
<dbReference type="Proteomes" id="UP000799437">
    <property type="component" value="Unassembled WGS sequence"/>
</dbReference>
<protein>
    <recommendedName>
        <fullName evidence="4">Arabinosidase</fullName>
    </recommendedName>
</protein>